<dbReference type="Proteomes" id="UP000814243">
    <property type="component" value="Unassembled WGS sequence"/>
</dbReference>
<feature type="compositionally biased region" description="Polar residues" evidence="1">
    <location>
        <begin position="1310"/>
        <end position="1320"/>
    </location>
</feature>
<evidence type="ECO:0000313" key="3">
    <source>
        <dbReference type="Proteomes" id="UP000814243"/>
    </source>
</evidence>
<proteinExistence type="predicted"/>
<accession>A0A922M980</accession>
<feature type="compositionally biased region" description="Polar residues" evidence="1">
    <location>
        <begin position="1373"/>
        <end position="1386"/>
    </location>
</feature>
<feature type="compositionally biased region" description="Polar residues" evidence="1">
    <location>
        <begin position="957"/>
        <end position="969"/>
    </location>
</feature>
<name>A0A922M980_SPOEX</name>
<feature type="compositionally biased region" description="Basic and acidic residues" evidence="1">
    <location>
        <begin position="505"/>
        <end position="514"/>
    </location>
</feature>
<feature type="region of interest" description="Disordered" evidence="1">
    <location>
        <begin position="952"/>
        <end position="993"/>
    </location>
</feature>
<evidence type="ECO:0000256" key="1">
    <source>
        <dbReference type="SAM" id="MobiDB-lite"/>
    </source>
</evidence>
<protein>
    <submittedName>
        <fullName evidence="2">Uncharacterized protein</fullName>
    </submittedName>
</protein>
<feature type="compositionally biased region" description="Polar residues" evidence="1">
    <location>
        <begin position="240"/>
        <end position="254"/>
    </location>
</feature>
<evidence type="ECO:0000313" key="2">
    <source>
        <dbReference type="EMBL" id="KAH9632130.1"/>
    </source>
</evidence>
<feature type="compositionally biased region" description="Low complexity" evidence="1">
    <location>
        <begin position="1118"/>
        <end position="1135"/>
    </location>
</feature>
<reference evidence="2" key="1">
    <citation type="journal article" date="2021" name="G3 (Bethesda)">
        <title>Genome and transcriptome analysis of the beet armyworm Spodoptera exigua reveals targets for pest control. .</title>
        <authorList>
            <person name="Simon S."/>
            <person name="Breeschoten T."/>
            <person name="Jansen H.J."/>
            <person name="Dirks R.P."/>
            <person name="Schranz M.E."/>
            <person name="Ros V.I.D."/>
        </authorList>
    </citation>
    <scope>NUCLEOTIDE SEQUENCE</scope>
    <source>
        <strain evidence="2">TB_SE_WUR_2020</strain>
    </source>
</reference>
<feature type="region of interest" description="Disordered" evidence="1">
    <location>
        <begin position="71"/>
        <end position="99"/>
    </location>
</feature>
<feature type="region of interest" description="Disordered" evidence="1">
    <location>
        <begin position="1109"/>
        <end position="1144"/>
    </location>
</feature>
<feature type="compositionally biased region" description="Polar residues" evidence="1">
    <location>
        <begin position="1394"/>
        <end position="1408"/>
    </location>
</feature>
<feature type="region of interest" description="Disordered" evidence="1">
    <location>
        <begin position="191"/>
        <end position="255"/>
    </location>
</feature>
<gene>
    <name evidence="2" type="ORF">HF086_002637</name>
</gene>
<feature type="compositionally biased region" description="Low complexity" evidence="1">
    <location>
        <begin position="1422"/>
        <end position="1436"/>
    </location>
</feature>
<feature type="compositionally biased region" description="Polar residues" evidence="1">
    <location>
        <begin position="1328"/>
        <end position="1346"/>
    </location>
</feature>
<feature type="compositionally biased region" description="Basic and acidic residues" evidence="1">
    <location>
        <begin position="191"/>
        <end position="211"/>
    </location>
</feature>
<feature type="region of interest" description="Disordered" evidence="1">
    <location>
        <begin position="505"/>
        <end position="537"/>
    </location>
</feature>
<feature type="region of interest" description="Disordered" evidence="1">
    <location>
        <begin position="1310"/>
        <end position="1454"/>
    </location>
</feature>
<sequence length="1482" mass="168614">MKNSYNKNCENTQRKVMNATKESRQSYIKNVGIHVNRTKSKNLQYDTINNQNQYSTIQNNRLVFPLSKFKDTNEQGPLTRHSSMPEIKKHKKTARKGQTNTLKKFQRSPLASKLIINKVSLHRYNKYLKVRNYPSQTKWKVYMCELRTPSGNNDCSCKSDAVLEVIKDMYTRFRNKRYTYAVQTNLQKTERNKISEKSSHNKILSEKENILSDKPTLKQSSSERTPPLKNFLNRTRKQPRLSTEPRSSSKNTKMYKSDAPGIVIPVIKKSELITAPRALDAPEEVMSSEEALTNNFLNNAQISSKIPLKMLRKIRRTGLIETPLEGKTPEQKEKILRCLIGHNFHLPDGKTSSEIKMIDKIRKEVGLPIQPKTQTINIYNKSIAAANTGLLQPLAGKSPKDKVNTRQGLGKLKIPSAEGRTPSTKVLETKISDKPRKTKAADLLTPIRGKTGEKKHKILWIQTASEVRFIEVHDDLNLPVEPNTNKAIRKKHDQATRTGLLSPLERKTMEEKRKQLQGSNNMGTQLPKGRPPSEKKYMSTAPIQAGHLVNSKKKRKPKSNGLFTILEGKTSAQKVKLLKGLAMHNIPLPEAKTQSQKRLIDKVRARLPPLTKALAMKERLVKATEAGLLDSLVGKTQAEKEKVLSKLTELGIPHPEDRTSSEKILIQKTKEKIKKIKLENPMSSSMEREYTKKSVETMHITKFTSKFQCGVDSKGFLTKFERSKPEVKPIFQKLSTPNIVNKLSIEDLDQNSNNDYLILSKLKKMRKAKATNLFSNLAGKTISRKAEMLKSIVENGLPLPEGKTASEKQLIRRFKIRANAHPKAKLESIEKKKERKAFGLLTSKKVMKNDQTVECDNIHIKTITPEFQIPRERTPNMRIRDTCASAIDKATHSIVTSNRVLLEDTMTRVHHSDPGSDYFGSFSKSPKSWYKETISSNSGINLRAKLSSAVIEHHQQNRSTQHFEGNNNTSERREPSSENFKSTDGAYKGPRSQSAANTLDSIVVIKSETSFNTKLKTLPGTESKNQLNATEREGVQEFTILRISQANLQLKNDERKTNNSTEQLLNEVVMDEFPSELDVSKLMDKIMTKKRFHGVSSIFIVVPTSDDDEAQNSRRRLNSTTSFLSSASPSLSKSTNYVNKDPQRLTSNSKRVLKVCRKSKRFYMRELSSSNESQNAYQNESRGVLKYVKKTKNEIRRIATPNKKLSMLKNTKQGIAIDTTEDRPCCCQTKTADVIQTKMDIPYDPYPSNVISRPLFLKDKYSDWLRSLSKRKDSAVMSVAACQMHQFSYNEQPPSPTPCPVHGSYAWHNPQYSQNSNPQETPKPDTDVTCTCSENQTQSRQSAQSKQSFQPYQSTQPYQSSHPYQSRQPYQPMQPQQSIQPYQPTQPLHPATPYPSTQPRQSAHSHQALQPYQSTPPPPQPHQSTQPYQSTQPRQSAHSHHSFQPYQSTQPHQTTQPYQLIHIIHSNHTNQHNHIIQRNHTR</sequence>
<feature type="compositionally biased region" description="Polar residues" evidence="1">
    <location>
        <begin position="1442"/>
        <end position="1454"/>
    </location>
</feature>
<comment type="caution">
    <text evidence="2">The sequence shown here is derived from an EMBL/GenBank/DDBJ whole genome shotgun (WGS) entry which is preliminary data.</text>
</comment>
<dbReference type="EMBL" id="JACEFF010000728">
    <property type="protein sequence ID" value="KAH9632130.1"/>
    <property type="molecule type" value="Genomic_DNA"/>
</dbReference>
<organism evidence="2 3">
    <name type="scientific">Spodoptera exigua</name>
    <name type="common">Beet armyworm</name>
    <name type="synonym">Noctua fulgens</name>
    <dbReference type="NCBI Taxonomy" id="7107"/>
    <lineage>
        <taxon>Eukaryota</taxon>
        <taxon>Metazoa</taxon>
        <taxon>Ecdysozoa</taxon>
        <taxon>Arthropoda</taxon>
        <taxon>Hexapoda</taxon>
        <taxon>Insecta</taxon>
        <taxon>Pterygota</taxon>
        <taxon>Neoptera</taxon>
        <taxon>Endopterygota</taxon>
        <taxon>Lepidoptera</taxon>
        <taxon>Glossata</taxon>
        <taxon>Ditrysia</taxon>
        <taxon>Noctuoidea</taxon>
        <taxon>Noctuidae</taxon>
        <taxon>Amphipyrinae</taxon>
        <taxon>Spodoptera</taxon>
    </lineage>
</organism>
<feature type="compositionally biased region" description="Low complexity" evidence="1">
    <location>
        <begin position="1347"/>
        <end position="1371"/>
    </location>
</feature>